<feature type="domain" description="M23ase beta-sheet core" evidence="3">
    <location>
        <begin position="68"/>
        <end position="155"/>
    </location>
</feature>
<feature type="signal peptide" evidence="2">
    <location>
        <begin position="1"/>
        <end position="26"/>
    </location>
</feature>
<dbReference type="CDD" id="cd12797">
    <property type="entry name" value="M23_peptidase"/>
    <property type="match status" value="1"/>
</dbReference>
<keyword evidence="2" id="KW-0732">Signal</keyword>
<reference evidence="4" key="1">
    <citation type="submission" date="2022-06" db="EMBL/GenBank/DDBJ databases">
        <title>Sequencing the genomes of 1000 actinobacteria strains.</title>
        <authorList>
            <person name="Klenk H.-P."/>
        </authorList>
    </citation>
    <scope>NUCLEOTIDE SEQUENCE</scope>
    <source>
        <strain evidence="4">DSM 46694</strain>
    </source>
</reference>
<dbReference type="Pfam" id="PF01551">
    <property type="entry name" value="Peptidase_M23"/>
    <property type="match status" value="1"/>
</dbReference>
<comment type="caution">
    <text evidence="4">The sequence shown here is derived from an EMBL/GenBank/DDBJ whole genome shotgun (WGS) entry which is preliminary data.</text>
</comment>
<dbReference type="Proteomes" id="UP001139648">
    <property type="component" value="Unassembled WGS sequence"/>
</dbReference>
<dbReference type="InterPro" id="IPR011055">
    <property type="entry name" value="Dup_hybrid_motif"/>
</dbReference>
<protein>
    <recommendedName>
        <fullName evidence="3">M23ase beta-sheet core domain-containing protein</fullName>
    </recommendedName>
</protein>
<organism evidence="4 5">
    <name type="scientific">Nonomuraea thailandensis</name>
    <dbReference type="NCBI Taxonomy" id="1188745"/>
    <lineage>
        <taxon>Bacteria</taxon>
        <taxon>Bacillati</taxon>
        <taxon>Actinomycetota</taxon>
        <taxon>Actinomycetes</taxon>
        <taxon>Streptosporangiales</taxon>
        <taxon>Streptosporangiaceae</taxon>
        <taxon>Nonomuraea</taxon>
    </lineage>
</organism>
<accession>A0A9X2GUE8</accession>
<dbReference type="PANTHER" id="PTHR21666:SF270">
    <property type="entry name" value="MUREIN HYDROLASE ACTIVATOR ENVC"/>
    <property type="match status" value="1"/>
</dbReference>
<dbReference type="GO" id="GO:0004222">
    <property type="term" value="F:metalloendopeptidase activity"/>
    <property type="evidence" value="ECO:0007669"/>
    <property type="project" value="TreeGrafter"/>
</dbReference>
<keyword evidence="5" id="KW-1185">Reference proteome</keyword>
<feature type="chain" id="PRO_5040922954" description="M23ase beta-sheet core domain-containing protein" evidence="2">
    <location>
        <begin position="27"/>
        <end position="304"/>
    </location>
</feature>
<evidence type="ECO:0000256" key="1">
    <source>
        <dbReference type="SAM" id="MobiDB-lite"/>
    </source>
</evidence>
<dbReference type="AlphaFoldDB" id="A0A9X2GUE8"/>
<proteinExistence type="predicted"/>
<gene>
    <name evidence="4" type="ORF">HD597_008956</name>
</gene>
<dbReference type="InterPro" id="IPR050570">
    <property type="entry name" value="Cell_wall_metabolism_enzyme"/>
</dbReference>
<feature type="region of interest" description="Disordered" evidence="1">
    <location>
        <begin position="176"/>
        <end position="197"/>
    </location>
</feature>
<evidence type="ECO:0000313" key="4">
    <source>
        <dbReference type="EMBL" id="MCP2361936.1"/>
    </source>
</evidence>
<sequence length="304" mass="31316">MRIKTLIAGACGLAVLPLTGVGTADAATAASPLQLPFPCGETWVGGGGSSKHTSGYEIDFNGRADDGNADLGRTVVAAGAGTVIMSEYRRTDGFGNVIKIRHSDGTVTLYAHLNARSVSKGASVRQGQKIGTVGKSSAKYKLIAHLHYEQRTSSGSIVPAKFNGTTYRYPNQTLTSRNCGAGGTQTQTGNSGNNGGGGNPYSAAQVCGSGFKQIDSQNLGSAGKVVLLYSAATGQNCVTTLRNSGSGKAAVQAYLQVQGKARKADSGSYQYYAGPVKDTARKTCVKWGGAIGSAKYDSPLEHCD</sequence>
<dbReference type="RefSeq" id="WP_253752031.1">
    <property type="nucleotide sequence ID" value="NZ_BAABKA010000027.1"/>
</dbReference>
<dbReference type="SUPFAM" id="SSF51261">
    <property type="entry name" value="Duplicated hybrid motif"/>
    <property type="match status" value="1"/>
</dbReference>
<dbReference type="EMBL" id="JAMZEB010000002">
    <property type="protein sequence ID" value="MCP2361936.1"/>
    <property type="molecule type" value="Genomic_DNA"/>
</dbReference>
<dbReference type="PANTHER" id="PTHR21666">
    <property type="entry name" value="PEPTIDASE-RELATED"/>
    <property type="match status" value="1"/>
</dbReference>
<evidence type="ECO:0000259" key="3">
    <source>
        <dbReference type="Pfam" id="PF01551"/>
    </source>
</evidence>
<dbReference type="InterPro" id="IPR016047">
    <property type="entry name" value="M23ase_b-sheet_dom"/>
</dbReference>
<evidence type="ECO:0000313" key="5">
    <source>
        <dbReference type="Proteomes" id="UP001139648"/>
    </source>
</evidence>
<name>A0A9X2GUE8_9ACTN</name>
<evidence type="ECO:0000256" key="2">
    <source>
        <dbReference type="SAM" id="SignalP"/>
    </source>
</evidence>
<dbReference type="Gene3D" id="2.70.70.10">
    <property type="entry name" value="Glucose Permease (Domain IIA)"/>
    <property type="match status" value="1"/>
</dbReference>